<dbReference type="InterPro" id="IPR017871">
    <property type="entry name" value="ABC_transporter-like_CS"/>
</dbReference>
<dbReference type="InterPro" id="IPR056227">
    <property type="entry name" value="TMD0_ABC"/>
</dbReference>
<feature type="transmembrane region" description="Helical" evidence="12">
    <location>
        <begin position="135"/>
        <end position="154"/>
    </location>
</feature>
<dbReference type="InterPro" id="IPR050173">
    <property type="entry name" value="ABC_transporter_C-like"/>
</dbReference>
<keyword evidence="8 12" id="KW-1133">Transmembrane helix</keyword>
<feature type="transmembrane region" description="Helical" evidence="12">
    <location>
        <begin position="1142"/>
        <end position="1170"/>
    </location>
</feature>
<keyword evidence="6" id="KW-0547">Nucleotide-binding</keyword>
<dbReference type="PROSITE" id="PS50929">
    <property type="entry name" value="ABC_TM1F"/>
    <property type="match status" value="2"/>
</dbReference>
<gene>
    <name evidence="15" type="ORF">TRUGW13939_01110</name>
</gene>
<keyword evidence="4" id="KW-1003">Cell membrane</keyword>
<evidence type="ECO:0000256" key="8">
    <source>
        <dbReference type="ARBA" id="ARBA00022989"/>
    </source>
</evidence>
<feature type="transmembrane region" description="Helical" evidence="12">
    <location>
        <begin position="310"/>
        <end position="332"/>
    </location>
</feature>
<dbReference type="CDD" id="cd18579">
    <property type="entry name" value="ABC_6TM_ABCC_D1"/>
    <property type="match status" value="1"/>
</dbReference>
<dbReference type="FunFam" id="3.40.50.300:FF:001854">
    <property type="entry name" value="ABC multidrug transporter (Eurofung)"/>
    <property type="match status" value="1"/>
</dbReference>
<comment type="similarity">
    <text evidence="2">Belongs to the ABC transporter superfamily. ABCC family. Conjugate transporter (TC 3.A.1.208) subfamily.</text>
</comment>
<dbReference type="GO" id="GO:0005886">
    <property type="term" value="C:plasma membrane"/>
    <property type="evidence" value="ECO:0007669"/>
    <property type="project" value="UniProtKB-SubCell"/>
</dbReference>
<dbReference type="PROSITE" id="PS50893">
    <property type="entry name" value="ABC_TRANSPORTER_2"/>
    <property type="match status" value="2"/>
</dbReference>
<dbReference type="RefSeq" id="XP_035340207.1">
    <property type="nucleotide sequence ID" value="XM_035484314.1"/>
</dbReference>
<dbReference type="FunFam" id="3.40.50.300:FF:000838">
    <property type="entry name" value="ABC multidrug transporter (Eurofung)"/>
    <property type="match status" value="1"/>
</dbReference>
<evidence type="ECO:0000256" key="9">
    <source>
        <dbReference type="ARBA" id="ARBA00023136"/>
    </source>
</evidence>
<dbReference type="InterPro" id="IPR003439">
    <property type="entry name" value="ABC_transporter-like_ATP-bd"/>
</dbReference>
<keyword evidence="5 12" id="KW-0812">Transmembrane</keyword>
<dbReference type="Pfam" id="PF24357">
    <property type="entry name" value="TMD0_ABC"/>
    <property type="match status" value="1"/>
</dbReference>
<dbReference type="PROSITE" id="PS00211">
    <property type="entry name" value="ABC_TRANSPORTER_1"/>
    <property type="match status" value="1"/>
</dbReference>
<feature type="transmembrane region" description="Helical" evidence="12">
    <location>
        <begin position="495"/>
        <end position="518"/>
    </location>
</feature>
<organism evidence="15 16">
    <name type="scientific">Talaromyces rugulosus</name>
    <name type="common">Penicillium rugulosum</name>
    <dbReference type="NCBI Taxonomy" id="121627"/>
    <lineage>
        <taxon>Eukaryota</taxon>
        <taxon>Fungi</taxon>
        <taxon>Dikarya</taxon>
        <taxon>Ascomycota</taxon>
        <taxon>Pezizomycotina</taxon>
        <taxon>Eurotiomycetes</taxon>
        <taxon>Eurotiomycetidae</taxon>
        <taxon>Eurotiales</taxon>
        <taxon>Trichocomaceae</taxon>
        <taxon>Talaromyces</taxon>
        <taxon>Talaromyces sect. Islandici</taxon>
    </lineage>
</organism>
<dbReference type="PANTHER" id="PTHR24223">
    <property type="entry name" value="ATP-BINDING CASSETTE SUB-FAMILY C"/>
    <property type="match status" value="1"/>
</dbReference>
<dbReference type="SUPFAM" id="SSF90123">
    <property type="entry name" value="ABC transporter transmembrane region"/>
    <property type="match status" value="2"/>
</dbReference>
<evidence type="ECO:0000259" key="13">
    <source>
        <dbReference type="PROSITE" id="PS50893"/>
    </source>
</evidence>
<evidence type="ECO:0000256" key="5">
    <source>
        <dbReference type="ARBA" id="ARBA00022692"/>
    </source>
</evidence>
<dbReference type="InterPro" id="IPR003593">
    <property type="entry name" value="AAA+_ATPase"/>
</dbReference>
<feature type="transmembrane region" description="Helical" evidence="12">
    <location>
        <begin position="38"/>
        <end position="59"/>
    </location>
</feature>
<evidence type="ECO:0000256" key="11">
    <source>
        <dbReference type="SAM" id="MobiDB-lite"/>
    </source>
</evidence>
<keyword evidence="3" id="KW-0813">Transport</keyword>
<dbReference type="SUPFAM" id="SSF52540">
    <property type="entry name" value="P-loop containing nucleoside triphosphate hydrolases"/>
    <property type="match status" value="2"/>
</dbReference>
<dbReference type="PANTHER" id="PTHR24223:SF269">
    <property type="entry name" value="ABC MULTIDRUG TRANSPORTER (EUROFUNG)-RELATED"/>
    <property type="match status" value="1"/>
</dbReference>
<dbReference type="InterPro" id="IPR036640">
    <property type="entry name" value="ABC1_TM_sf"/>
</dbReference>
<evidence type="ECO:0000256" key="2">
    <source>
        <dbReference type="ARBA" id="ARBA00009726"/>
    </source>
</evidence>
<keyword evidence="10" id="KW-0325">Glycoprotein</keyword>
<dbReference type="GO" id="GO:0005524">
    <property type="term" value="F:ATP binding"/>
    <property type="evidence" value="ECO:0007669"/>
    <property type="project" value="UniProtKB-KW"/>
</dbReference>
<comment type="subcellular location">
    <subcellularLocation>
        <location evidence="1">Cell membrane</location>
        <topology evidence="1">Multi-pass membrane protein</topology>
    </subcellularLocation>
</comment>
<accession>A0A7H8QJA1</accession>
<feature type="transmembrane region" description="Helical" evidence="12">
    <location>
        <begin position="419"/>
        <end position="437"/>
    </location>
</feature>
<reference evidence="16" key="1">
    <citation type="submission" date="2020-06" db="EMBL/GenBank/DDBJ databases">
        <title>A chromosome-scale genome assembly of Talaromyces rugulosus W13939.</title>
        <authorList>
            <person name="Wang B."/>
            <person name="Guo L."/>
            <person name="Ye K."/>
            <person name="Wang L."/>
        </authorList>
    </citation>
    <scope>NUCLEOTIDE SEQUENCE [LARGE SCALE GENOMIC DNA]</scope>
    <source>
        <strain evidence="16">W13939</strain>
    </source>
</reference>
<feature type="region of interest" description="Disordered" evidence="11">
    <location>
        <begin position="607"/>
        <end position="636"/>
    </location>
</feature>
<dbReference type="FunFam" id="1.20.1560.10:FF:000066">
    <property type="entry name" value="ABC multidrug transporter (Eurofung)"/>
    <property type="match status" value="1"/>
</dbReference>
<feature type="transmembrane region" description="Helical" evidence="12">
    <location>
        <begin position="71"/>
        <end position="92"/>
    </location>
</feature>
<evidence type="ECO:0000256" key="1">
    <source>
        <dbReference type="ARBA" id="ARBA00004651"/>
    </source>
</evidence>
<feature type="transmembrane region" description="Helical" evidence="12">
    <location>
        <begin position="160"/>
        <end position="182"/>
    </location>
</feature>
<keyword evidence="9 12" id="KW-0472">Membrane</keyword>
<feature type="transmembrane region" description="Helical" evidence="12">
    <location>
        <begin position="104"/>
        <end position="123"/>
    </location>
</feature>
<keyword evidence="7" id="KW-0067">ATP-binding</keyword>
<dbReference type="EMBL" id="CP055898">
    <property type="protein sequence ID" value="QKX54028.1"/>
    <property type="molecule type" value="Genomic_DNA"/>
</dbReference>
<dbReference type="Gene3D" id="1.20.1560.10">
    <property type="entry name" value="ABC transporter type 1, transmembrane domain"/>
    <property type="match status" value="2"/>
</dbReference>
<evidence type="ECO:0000256" key="4">
    <source>
        <dbReference type="ARBA" id="ARBA00022475"/>
    </source>
</evidence>
<feature type="transmembrane region" description="Helical" evidence="12">
    <location>
        <begin position="923"/>
        <end position="948"/>
    </location>
</feature>
<dbReference type="InterPro" id="IPR027417">
    <property type="entry name" value="P-loop_NTPase"/>
</dbReference>
<evidence type="ECO:0000256" key="10">
    <source>
        <dbReference type="ARBA" id="ARBA00023180"/>
    </source>
</evidence>
<name>A0A7H8QJA1_TALRU</name>
<protein>
    <submittedName>
        <fullName evidence="15">Uncharacterized protein</fullName>
    </submittedName>
</protein>
<feature type="region of interest" description="Disordered" evidence="11">
    <location>
        <begin position="1499"/>
        <end position="1518"/>
    </location>
</feature>
<evidence type="ECO:0000256" key="7">
    <source>
        <dbReference type="ARBA" id="ARBA00022840"/>
    </source>
</evidence>
<dbReference type="CDD" id="cd18580">
    <property type="entry name" value="ABC_6TM_ABCC_D2"/>
    <property type="match status" value="1"/>
</dbReference>
<evidence type="ECO:0000313" key="15">
    <source>
        <dbReference type="EMBL" id="QKX54028.1"/>
    </source>
</evidence>
<feature type="transmembrane region" description="Helical" evidence="12">
    <location>
        <begin position="538"/>
        <end position="560"/>
    </location>
</feature>
<evidence type="ECO:0000313" key="16">
    <source>
        <dbReference type="Proteomes" id="UP000509510"/>
    </source>
</evidence>
<dbReference type="CDD" id="cd03244">
    <property type="entry name" value="ABCC_MRP_domain2"/>
    <property type="match status" value="1"/>
</dbReference>
<evidence type="ECO:0000256" key="6">
    <source>
        <dbReference type="ARBA" id="ARBA00022741"/>
    </source>
</evidence>
<feature type="transmembrane region" description="Helical" evidence="12">
    <location>
        <begin position="1067"/>
        <end position="1087"/>
    </location>
</feature>
<feature type="domain" description="ABC transmembrane type-1" evidence="14">
    <location>
        <begin position="283"/>
        <end position="561"/>
    </location>
</feature>
<dbReference type="Pfam" id="PF00005">
    <property type="entry name" value="ABC_tran"/>
    <property type="match status" value="2"/>
</dbReference>
<dbReference type="CDD" id="cd03250">
    <property type="entry name" value="ABCC_MRP_domain1"/>
    <property type="match status" value="1"/>
</dbReference>
<dbReference type="InterPro" id="IPR011527">
    <property type="entry name" value="ABC1_TM_dom"/>
</dbReference>
<evidence type="ECO:0000259" key="14">
    <source>
        <dbReference type="PROSITE" id="PS50929"/>
    </source>
</evidence>
<feature type="domain" description="ABC transmembrane type-1" evidence="14">
    <location>
        <begin position="929"/>
        <end position="1209"/>
    </location>
</feature>
<dbReference type="SMART" id="SM00382">
    <property type="entry name" value="AAA"/>
    <property type="match status" value="2"/>
</dbReference>
<dbReference type="KEGG" id="trg:TRUGW13939_01110"/>
<feature type="transmembrane region" description="Helical" evidence="12">
    <location>
        <begin position="1040"/>
        <end position="1061"/>
    </location>
</feature>
<dbReference type="GO" id="GO:0016887">
    <property type="term" value="F:ATP hydrolysis activity"/>
    <property type="evidence" value="ECO:0007669"/>
    <property type="project" value="InterPro"/>
</dbReference>
<dbReference type="InterPro" id="IPR044746">
    <property type="entry name" value="ABCC_6TM_D1"/>
</dbReference>
<dbReference type="Proteomes" id="UP000509510">
    <property type="component" value="Chromosome I"/>
</dbReference>
<feature type="domain" description="ABC transporter" evidence="13">
    <location>
        <begin position="1246"/>
        <end position="1476"/>
    </location>
</feature>
<dbReference type="OrthoDB" id="6500128at2759"/>
<dbReference type="Pfam" id="PF00664">
    <property type="entry name" value="ABC_membrane"/>
    <property type="match status" value="1"/>
</dbReference>
<feature type="compositionally biased region" description="Polar residues" evidence="11">
    <location>
        <begin position="607"/>
        <end position="633"/>
    </location>
</feature>
<dbReference type="FunFam" id="1.20.1560.10:FF:000055">
    <property type="entry name" value="ABC multidrug transporter (Eurofung)"/>
    <property type="match status" value="1"/>
</dbReference>
<feature type="transmembrane region" description="Helical" evidence="12">
    <location>
        <begin position="968"/>
        <end position="990"/>
    </location>
</feature>
<dbReference type="Gene3D" id="3.40.50.300">
    <property type="entry name" value="P-loop containing nucleotide triphosphate hydrolases"/>
    <property type="match status" value="2"/>
</dbReference>
<evidence type="ECO:0000256" key="3">
    <source>
        <dbReference type="ARBA" id="ARBA00022448"/>
    </source>
</evidence>
<feature type="domain" description="ABC transporter" evidence="13">
    <location>
        <begin position="639"/>
        <end position="866"/>
    </location>
</feature>
<sequence>MASNSTTLSCEQIDNTFHYYAQGCRGAFDFTLLFEETILAALPVGLLVLLAPPRIWHLLKRPKKVVDSFLLPLKITAYAGLGAAQLALVALWTLPTSERTNASIPVQAISFGATALFCLLSYYEHTRSVRPSFLLNVYLFLTLLFDIARCRTLWLRDPSAYGHTIAVLFSISVGLKTALVLLEALEKTWILRPNYKDYPPEATASTYNRSFFWWLNSLFVKGFSSLLRLDQLFVVDKDMLSERVHAKMEEAWSKVTKKSPHSLFLLSFSVLKWHILAVIPPRACLIALNFSQPLLINRAVYLSVDDVTPWTTHVGYGLIGAYIIVYVGSAIAMGQYQHNAYRTITMVRGGLISMLTRKTTDLSVRDVDPASSLTLMSADIERIVQGWQTMHEMWANLIEIAVAIVLLEAQLGISCLIPVAVAIASLVASITVLGIVISRQALWLNAIEQRISATTAMLGSMKGIKMTGLKSVLFKSIHGLRLNELDISKGFRRLLIWNMALAYLSQIFAPIITFAAFVTLAHNRGDDVALNTARVYTALSIFALMTDPITTLVMSLSAFAGSIGSFTRIQEFLEKDTLINKRLISSSPQTSSEELVKGGGAVRNLSEKSSMVMSDSDTLRNSATGTPPRSDTPPTGDMIIVHDAEFSWDPNGDPLLTSINMAIPESKISMVVGPVGCGKSTLLKAILGEVPSTRGSIYIATEQIAYCDQTAWHMNDTIKNSILASSPLDEQWYDTVLQACALYEDLRQLPRGDQTMIGSKGVALSTGQGQRIALARAVYAKKKLVLLDDSFSGLDTSTENHIFHSLMGKSGIWREMRVTVLITSSSAKRLPYTDQVFVMNEKGAITEQGHFESLASTGGYVSSFNLPHPDWNHIPDDRVYQKSGLSASGPTDELVFQTDDDLEAEANRATGDFTIYRYYFSSVGWISILIFAICISAFVFCISFPSIWVKWWAASNVQHPYEKSGYYMGMYVMLGAVALITLCISCWQLIITMVPKTGEKFHFTLLNTVLSAPTSFFASTDTGVTLNRFSQDLQLIDMELPVAALNAFATFMLCIAQTTLIGVASPYTAISFPIVIIALYFIQKFYLRTSRQLRYMDLEAKAPLYSQFTECLSGLVTIRAFGWEKAMEQKSRVLLERSQRPFYLLFAVQRWLTLVLDLVVAGIATILIILVVELRGSISAGYVGVALFNIIQFSQSIKMLITFWTTLETHIGSIARVKIFNETVKSEDGPDETRPVPPAWPSQGAIEFESVSAGYRPDEPILRDISISIRCGEKIGICGRTGSGKSSLVLAIFRMIELSSGSISIDGIDLSTIPREEIRSRITGVAQDPFLIKGTVRLNADPNGTATDDDIRNALRSVQLLPTVEEKGGIDADIEDIHLSQGQKQLFCLARAMLRHSSILILDEATSNVDGKTDEIMQRVIREKFSNHTIIAVAHKLDTILDFDKVAMLDGGQLIEFEDPYTLLSTDSAFNRLYTYSMAEEDEKDGQMDVEVQDSRVLVGGVSQRGSRRASTEMSSGE</sequence>
<dbReference type="GO" id="GO:0140359">
    <property type="term" value="F:ABC-type transporter activity"/>
    <property type="evidence" value="ECO:0007669"/>
    <property type="project" value="InterPro"/>
</dbReference>
<keyword evidence="16" id="KW-1185">Reference proteome</keyword>
<proteinExistence type="inferred from homology"/>
<dbReference type="GeneID" id="55988623"/>
<dbReference type="InterPro" id="IPR044726">
    <property type="entry name" value="ABCC_6TM_D2"/>
</dbReference>
<evidence type="ECO:0000256" key="12">
    <source>
        <dbReference type="SAM" id="Phobius"/>
    </source>
</evidence>